<keyword evidence="8" id="KW-0342">GTP-binding</keyword>
<dbReference type="SUPFAM" id="SSF52156">
    <property type="entry name" value="Initiation factor IF2/eIF5b, domain 3"/>
    <property type="match status" value="1"/>
</dbReference>
<keyword evidence="5" id="KW-0648">Protein biosynthesis</keyword>
<evidence type="ECO:0000256" key="9">
    <source>
        <dbReference type="ARBA" id="ARBA00025162"/>
    </source>
</evidence>
<dbReference type="InterPro" id="IPR005225">
    <property type="entry name" value="Small_GTP-bd"/>
</dbReference>
<comment type="similarity">
    <text evidence="2">Belongs to the TRAFAC class translation factor GTPase superfamily. Classic translation factor GTPase family. IF-2 subfamily.</text>
</comment>
<comment type="function">
    <text evidence="9">One of the essential components for the initiation of protein synthesis. Protects formylmethionyl-tRNA from spontaneous hydrolysis and promotes its binding to the 30S ribosomal subunits. Also involved in the hydrolysis of GTP during the formation of the 70S ribosomal complex.</text>
</comment>
<dbReference type="FunFam" id="3.40.50.10050:FF:000001">
    <property type="entry name" value="Translation initiation factor IF-2"/>
    <property type="match status" value="1"/>
</dbReference>
<reference evidence="12 13" key="1">
    <citation type="journal article" date="2023" name="Elife">
        <title>Identification of key yeast species and microbe-microbe interactions impacting larval growth of Drosophila in the wild.</title>
        <authorList>
            <person name="Mure A."/>
            <person name="Sugiura Y."/>
            <person name="Maeda R."/>
            <person name="Honda K."/>
            <person name="Sakurai N."/>
            <person name="Takahashi Y."/>
            <person name="Watada M."/>
            <person name="Katoh T."/>
            <person name="Gotoh A."/>
            <person name="Gotoh Y."/>
            <person name="Taniguchi I."/>
            <person name="Nakamura K."/>
            <person name="Hayashi T."/>
            <person name="Katayama T."/>
            <person name="Uemura T."/>
            <person name="Hattori Y."/>
        </authorList>
    </citation>
    <scope>NUCLEOTIDE SEQUENCE [LARGE SCALE GENOMIC DNA]</scope>
    <source>
        <strain evidence="12 13">SB-73</strain>
    </source>
</reference>
<dbReference type="Gene3D" id="3.40.50.300">
    <property type="entry name" value="P-loop containing nucleotide triphosphate hydrolases"/>
    <property type="match status" value="1"/>
</dbReference>
<dbReference type="GO" id="GO:0005525">
    <property type="term" value="F:GTP binding"/>
    <property type="evidence" value="ECO:0007669"/>
    <property type="project" value="UniProtKB-KW"/>
</dbReference>
<evidence type="ECO:0000256" key="2">
    <source>
        <dbReference type="ARBA" id="ARBA00007733"/>
    </source>
</evidence>
<gene>
    <name evidence="12" type="ORF">DASB73_027080</name>
</gene>
<dbReference type="PROSITE" id="PS51722">
    <property type="entry name" value="G_TR_2"/>
    <property type="match status" value="1"/>
</dbReference>
<evidence type="ECO:0000256" key="1">
    <source>
        <dbReference type="ARBA" id="ARBA00004173"/>
    </source>
</evidence>
<evidence type="ECO:0000256" key="7">
    <source>
        <dbReference type="ARBA" id="ARBA00023128"/>
    </source>
</evidence>
<keyword evidence="6" id="KW-0809">Transit peptide</keyword>
<dbReference type="InterPro" id="IPR044145">
    <property type="entry name" value="IF2_II"/>
</dbReference>
<evidence type="ECO:0000256" key="3">
    <source>
        <dbReference type="ARBA" id="ARBA00022540"/>
    </source>
</evidence>
<evidence type="ECO:0000313" key="13">
    <source>
        <dbReference type="Proteomes" id="UP001362899"/>
    </source>
</evidence>
<dbReference type="Pfam" id="PF00009">
    <property type="entry name" value="GTP_EFTU"/>
    <property type="match status" value="1"/>
</dbReference>
<dbReference type="InterPro" id="IPR000795">
    <property type="entry name" value="T_Tr_GTP-bd_dom"/>
</dbReference>
<dbReference type="InterPro" id="IPR023115">
    <property type="entry name" value="TIF_IF2_dom3"/>
</dbReference>
<evidence type="ECO:0000313" key="12">
    <source>
        <dbReference type="EMBL" id="GMM51745.1"/>
    </source>
</evidence>
<dbReference type="CDD" id="cd03702">
    <property type="entry name" value="IF2_mtIF2_II"/>
    <property type="match status" value="1"/>
</dbReference>
<organism evidence="12 13">
    <name type="scientific">Starmerella bacillaris</name>
    <name type="common">Yeast</name>
    <name type="synonym">Candida zemplinina</name>
    <dbReference type="NCBI Taxonomy" id="1247836"/>
    <lineage>
        <taxon>Eukaryota</taxon>
        <taxon>Fungi</taxon>
        <taxon>Dikarya</taxon>
        <taxon>Ascomycota</taxon>
        <taxon>Saccharomycotina</taxon>
        <taxon>Dipodascomycetes</taxon>
        <taxon>Dipodascales</taxon>
        <taxon>Trichomonascaceae</taxon>
        <taxon>Starmerella</taxon>
    </lineage>
</organism>
<dbReference type="CDD" id="cd01887">
    <property type="entry name" value="IF2_eIF5B"/>
    <property type="match status" value="1"/>
</dbReference>
<keyword evidence="3 12" id="KW-0396">Initiation factor</keyword>
<evidence type="ECO:0000256" key="8">
    <source>
        <dbReference type="ARBA" id="ARBA00023134"/>
    </source>
</evidence>
<dbReference type="SUPFAM" id="SSF50447">
    <property type="entry name" value="Translation proteins"/>
    <property type="match status" value="2"/>
</dbReference>
<dbReference type="PANTHER" id="PTHR43381">
    <property type="entry name" value="TRANSLATION INITIATION FACTOR IF-2-RELATED"/>
    <property type="match status" value="1"/>
</dbReference>
<dbReference type="InterPro" id="IPR009000">
    <property type="entry name" value="Transl_B-barrel_sf"/>
</dbReference>
<comment type="caution">
    <text evidence="12">The sequence shown here is derived from an EMBL/GenBank/DDBJ whole genome shotgun (WGS) entry which is preliminary data.</text>
</comment>
<keyword evidence="4" id="KW-0547">Nucleotide-binding</keyword>
<evidence type="ECO:0000256" key="4">
    <source>
        <dbReference type="ARBA" id="ARBA00022741"/>
    </source>
</evidence>
<accession>A0AAV5RJN3</accession>
<name>A0AAV5RJN3_STABA</name>
<dbReference type="InterPro" id="IPR027417">
    <property type="entry name" value="P-loop_NTPase"/>
</dbReference>
<dbReference type="Gene3D" id="2.40.30.10">
    <property type="entry name" value="Translation factors"/>
    <property type="match status" value="2"/>
</dbReference>
<evidence type="ECO:0000256" key="10">
    <source>
        <dbReference type="ARBA" id="ARBA00044200"/>
    </source>
</evidence>
<dbReference type="GO" id="GO:0003924">
    <property type="term" value="F:GTPase activity"/>
    <property type="evidence" value="ECO:0007669"/>
    <property type="project" value="InterPro"/>
</dbReference>
<dbReference type="NCBIfam" id="TIGR00231">
    <property type="entry name" value="small_GTP"/>
    <property type="match status" value="1"/>
</dbReference>
<dbReference type="InterPro" id="IPR036925">
    <property type="entry name" value="TIF_IF2_dom3_sf"/>
</dbReference>
<dbReference type="InterPro" id="IPR015760">
    <property type="entry name" value="TIF_IF2"/>
</dbReference>
<dbReference type="FunFam" id="3.40.50.300:FF:000019">
    <property type="entry name" value="Translation initiation factor IF-2"/>
    <property type="match status" value="1"/>
</dbReference>
<dbReference type="NCBIfam" id="TIGR00487">
    <property type="entry name" value="IF-2"/>
    <property type="match status" value="1"/>
</dbReference>
<dbReference type="EMBL" id="BTGC01000008">
    <property type="protein sequence ID" value="GMM51745.1"/>
    <property type="molecule type" value="Genomic_DNA"/>
</dbReference>
<dbReference type="GO" id="GO:0005739">
    <property type="term" value="C:mitochondrion"/>
    <property type="evidence" value="ECO:0007669"/>
    <property type="project" value="UniProtKB-SubCell"/>
</dbReference>
<dbReference type="SUPFAM" id="SSF52540">
    <property type="entry name" value="P-loop containing nucleoside triphosphate hydrolases"/>
    <property type="match status" value="1"/>
</dbReference>
<dbReference type="CDD" id="cd03692">
    <property type="entry name" value="mtIF2_IVc"/>
    <property type="match status" value="1"/>
</dbReference>
<dbReference type="FunFam" id="2.40.30.10:FF:000008">
    <property type="entry name" value="Translation initiation factor IF-2"/>
    <property type="match status" value="1"/>
</dbReference>
<sequence length="646" mass="71146">MHAIRSTTIKYFRRPLVPLRYFATAKSFQVINVPKYSSISHLATLLKTPFPIVQKTMRNLGFTNTNWDYIVDNDSAGLIADELGFKIKVQVADGENLYPQPLPGSNSIEYTEMPSRPPVVAIMGHVDHGKTTLLDYFRKSHIVNGEKGGITQHIGAFLTQLGDHKVCFLDTPGHEAFLKLRERGAHLTDFILLIVAADDSVMPQTKEAITHAKSAGVPMVVAVTKCDKIDSNYDKVIADLATAGVDVEPYGGETQCVKVSAVTGEGMPELISCILAQSEIQDVKAPQKGFQTEGVIVESSLSKGQGPTASLIVKKGILIPRQYLVAGTAWCRVRQITNERGSKLNQALPGIPVSISGWKGIPEPGDVVLQAKDEHQVKRVIQTRERILAAEMEEKSVDLINEIKSKQIEEAKAKEQTSQRKLLGLDSDQDKNDQTSIETKKAWFLIKADTVGSSEALADIISQFGNKELQAAVLLSGVGLITESDIFRAENSDATIISFATQVPKAIERLAEQRNVKILKHDVIYRAMQEVSALLSSQLAPIITKKVTSSAEIKDLFSISLKGKSKLHVAGVKVTKGTFVANMLCQISRGGKVIYEGKIENMQHGKEHVSEARKNSEYGFTFKDWDDFAKEDIIEGYEEMKTPRYL</sequence>
<dbReference type="Pfam" id="PF22042">
    <property type="entry name" value="EF-G_D2"/>
    <property type="match status" value="1"/>
</dbReference>
<keyword evidence="7" id="KW-0496">Mitochondrion</keyword>
<dbReference type="InterPro" id="IPR000178">
    <property type="entry name" value="TF_IF2_bacterial-like"/>
</dbReference>
<evidence type="ECO:0000256" key="6">
    <source>
        <dbReference type="ARBA" id="ARBA00022946"/>
    </source>
</evidence>
<evidence type="ECO:0000256" key="5">
    <source>
        <dbReference type="ARBA" id="ARBA00022917"/>
    </source>
</evidence>
<proteinExistence type="inferred from homology"/>
<dbReference type="AlphaFoldDB" id="A0AAV5RJN3"/>
<dbReference type="PANTHER" id="PTHR43381:SF20">
    <property type="entry name" value="TRANSLATION INITIATION FACTOR IF-2, MITOCHONDRIAL"/>
    <property type="match status" value="1"/>
</dbReference>
<protein>
    <recommendedName>
        <fullName evidence="10">Translation initiation factor IF-2, mitochondrial</fullName>
    </recommendedName>
</protein>
<dbReference type="InterPro" id="IPR053905">
    <property type="entry name" value="EF-G-like_DII"/>
</dbReference>
<feature type="domain" description="Tr-type G" evidence="11">
    <location>
        <begin position="115"/>
        <end position="282"/>
    </location>
</feature>
<dbReference type="Proteomes" id="UP001362899">
    <property type="component" value="Unassembled WGS sequence"/>
</dbReference>
<dbReference type="GO" id="GO:0003743">
    <property type="term" value="F:translation initiation factor activity"/>
    <property type="evidence" value="ECO:0007669"/>
    <property type="project" value="UniProtKB-KW"/>
</dbReference>
<dbReference type="Pfam" id="PF11987">
    <property type="entry name" value="IF-2"/>
    <property type="match status" value="1"/>
</dbReference>
<dbReference type="Gene3D" id="3.40.50.10050">
    <property type="entry name" value="Translation initiation factor IF- 2, domain 3"/>
    <property type="match status" value="1"/>
</dbReference>
<evidence type="ECO:0000259" key="11">
    <source>
        <dbReference type="PROSITE" id="PS51722"/>
    </source>
</evidence>
<comment type="subcellular location">
    <subcellularLocation>
        <location evidence="1">Mitochondrion</location>
    </subcellularLocation>
</comment>
<keyword evidence="13" id="KW-1185">Reference proteome</keyword>